<comment type="caution">
    <text evidence="6">The sequence shown here is derived from an EMBL/GenBank/DDBJ whole genome shotgun (WGS) entry which is preliminary data.</text>
</comment>
<dbReference type="OrthoDB" id="9811281at2"/>
<dbReference type="Proteomes" id="UP000250744">
    <property type="component" value="Unassembled WGS sequence"/>
</dbReference>
<dbReference type="RefSeq" id="WP_112158848.1">
    <property type="nucleotide sequence ID" value="NZ_QKRX01000005.1"/>
</dbReference>
<dbReference type="Pfam" id="PF13442">
    <property type="entry name" value="Cytochrome_CBB3"/>
    <property type="match status" value="1"/>
</dbReference>
<reference evidence="6 7" key="1">
    <citation type="submission" date="2018-06" db="EMBL/GenBank/DDBJ databases">
        <title>Nitrincola tibetense sp. nov., isolated from Lake XuguoCo on Tibetan Plateau.</title>
        <authorList>
            <person name="Xing P."/>
        </authorList>
    </citation>
    <scope>NUCLEOTIDE SEQUENCE [LARGE SCALE GENOMIC DNA]</scope>
    <source>
        <strain evidence="7">xg18</strain>
    </source>
</reference>
<protein>
    <recommendedName>
        <fullName evidence="5">Cytochrome c domain-containing protein</fullName>
    </recommendedName>
</protein>
<feature type="domain" description="Cytochrome c" evidence="5">
    <location>
        <begin position="28"/>
        <end position="105"/>
    </location>
</feature>
<evidence type="ECO:0000313" key="6">
    <source>
        <dbReference type="EMBL" id="RAU18205.1"/>
    </source>
</evidence>
<evidence type="ECO:0000256" key="3">
    <source>
        <dbReference type="ARBA" id="ARBA00023004"/>
    </source>
</evidence>
<evidence type="ECO:0000256" key="4">
    <source>
        <dbReference type="PROSITE-ProRule" id="PRU00433"/>
    </source>
</evidence>
<accession>A0A364NMT0</accession>
<dbReference type="InterPro" id="IPR009056">
    <property type="entry name" value="Cyt_c-like_dom"/>
</dbReference>
<evidence type="ECO:0000256" key="2">
    <source>
        <dbReference type="ARBA" id="ARBA00022723"/>
    </source>
</evidence>
<organism evidence="6 7">
    <name type="scientific">Nitrincola tibetensis</name>
    <dbReference type="NCBI Taxonomy" id="2219697"/>
    <lineage>
        <taxon>Bacteria</taxon>
        <taxon>Pseudomonadati</taxon>
        <taxon>Pseudomonadota</taxon>
        <taxon>Gammaproteobacteria</taxon>
        <taxon>Oceanospirillales</taxon>
        <taxon>Oceanospirillaceae</taxon>
        <taxon>Nitrincola</taxon>
    </lineage>
</organism>
<evidence type="ECO:0000256" key="1">
    <source>
        <dbReference type="ARBA" id="ARBA00022617"/>
    </source>
</evidence>
<dbReference type="Gene3D" id="1.10.760.10">
    <property type="entry name" value="Cytochrome c-like domain"/>
    <property type="match status" value="1"/>
</dbReference>
<keyword evidence="1 4" id="KW-0349">Heme</keyword>
<keyword evidence="3 4" id="KW-0408">Iron</keyword>
<dbReference type="EMBL" id="QKRX01000005">
    <property type="protein sequence ID" value="RAU18205.1"/>
    <property type="molecule type" value="Genomic_DNA"/>
</dbReference>
<dbReference type="GO" id="GO:0046872">
    <property type="term" value="F:metal ion binding"/>
    <property type="evidence" value="ECO:0007669"/>
    <property type="project" value="UniProtKB-KW"/>
</dbReference>
<evidence type="ECO:0000259" key="5">
    <source>
        <dbReference type="PROSITE" id="PS51007"/>
    </source>
</evidence>
<dbReference type="AlphaFoldDB" id="A0A364NMT0"/>
<dbReference type="SUPFAM" id="SSF46626">
    <property type="entry name" value="Cytochrome c"/>
    <property type="match status" value="1"/>
</dbReference>
<gene>
    <name evidence="6" type="ORF">DN062_08165</name>
</gene>
<dbReference type="GO" id="GO:0009055">
    <property type="term" value="F:electron transfer activity"/>
    <property type="evidence" value="ECO:0007669"/>
    <property type="project" value="InterPro"/>
</dbReference>
<dbReference type="InterPro" id="IPR036909">
    <property type="entry name" value="Cyt_c-like_dom_sf"/>
</dbReference>
<keyword evidence="7" id="KW-1185">Reference proteome</keyword>
<dbReference type="GO" id="GO:0020037">
    <property type="term" value="F:heme binding"/>
    <property type="evidence" value="ECO:0007669"/>
    <property type="project" value="InterPro"/>
</dbReference>
<name>A0A364NMT0_9GAMM</name>
<proteinExistence type="predicted"/>
<evidence type="ECO:0000313" key="7">
    <source>
        <dbReference type="Proteomes" id="UP000250744"/>
    </source>
</evidence>
<dbReference type="PROSITE" id="PS51007">
    <property type="entry name" value="CYTC"/>
    <property type="match status" value="1"/>
</dbReference>
<keyword evidence="2 4" id="KW-0479">Metal-binding</keyword>
<sequence length="127" mass="14194">MNARIRHLSLLAMSIGILTGCSDSDNPAKMTQGVDLYAYYCKECHTYRGLGPELQNLPPGVNQLQEHDVILIIKHGYQFGHPMGHFPDLTEHQARAVAEYAVALRHEQRMKALQGMERVAPLEPASD</sequence>
<dbReference type="PROSITE" id="PS51257">
    <property type="entry name" value="PROKAR_LIPOPROTEIN"/>
    <property type="match status" value="1"/>
</dbReference>